<gene>
    <name evidence="2" type="ORF">AARAC_005708</name>
</gene>
<dbReference type="AlphaFoldDB" id="A0A2G7FLJ7"/>
<evidence type="ECO:0000313" key="2">
    <source>
        <dbReference type="EMBL" id="PIG81399.1"/>
    </source>
</evidence>
<feature type="transmembrane region" description="Helical" evidence="1">
    <location>
        <begin position="12"/>
        <end position="36"/>
    </location>
</feature>
<dbReference type="Proteomes" id="UP000231358">
    <property type="component" value="Unassembled WGS sequence"/>
</dbReference>
<proteinExistence type="predicted"/>
<protein>
    <submittedName>
        <fullName evidence="2">Uncharacterized protein</fullName>
    </submittedName>
</protein>
<reference evidence="2 3" key="1">
    <citation type="submission" date="2017-05" db="EMBL/GenBank/DDBJ databases">
        <title>Genome sequence for an aflatoxigenic pathogen of Argentinian peanut, Aspergillus arachidicola.</title>
        <authorList>
            <person name="Moore G."/>
            <person name="Beltz S.B."/>
            <person name="Mack B.M."/>
        </authorList>
    </citation>
    <scope>NUCLEOTIDE SEQUENCE [LARGE SCALE GENOMIC DNA]</scope>
    <source>
        <strain evidence="2 3">CBS 117610</strain>
    </source>
</reference>
<keyword evidence="1" id="KW-1133">Transmembrane helix</keyword>
<name>A0A2G7FLJ7_9EURO</name>
<evidence type="ECO:0000313" key="3">
    <source>
        <dbReference type="Proteomes" id="UP000231358"/>
    </source>
</evidence>
<keyword evidence="3" id="KW-1185">Reference proteome</keyword>
<dbReference type="EMBL" id="NEXV01000559">
    <property type="protein sequence ID" value="PIG81399.1"/>
    <property type="molecule type" value="Genomic_DNA"/>
</dbReference>
<keyword evidence="1" id="KW-0812">Transmembrane</keyword>
<evidence type="ECO:0000256" key="1">
    <source>
        <dbReference type="SAM" id="Phobius"/>
    </source>
</evidence>
<sequence>MAYLLILKSYLWRTTIALLLIFSIYLLIGLCILFTFRRSPPSQGLTAPHKASAKAGKETRTMTAVEEECYYMVNTIKEYSNKRTIIIAVLKEQQSFTYLKRKYRRRWWQLSSKKVIPSTDKDVQSAMREACKLAGRRKNIKVVMSSYLPYIAYFQPSAIPNTAIVMMPKGHQEEKTSCQREAVARARFYSPKKVEPELSPKSEPGIAYDTFVEVWNAAIYDDGCE</sequence>
<keyword evidence="1" id="KW-0472">Membrane</keyword>
<accession>A0A2G7FLJ7</accession>
<organism evidence="2 3">
    <name type="scientific">Aspergillus arachidicola</name>
    <dbReference type="NCBI Taxonomy" id="656916"/>
    <lineage>
        <taxon>Eukaryota</taxon>
        <taxon>Fungi</taxon>
        <taxon>Dikarya</taxon>
        <taxon>Ascomycota</taxon>
        <taxon>Pezizomycotina</taxon>
        <taxon>Eurotiomycetes</taxon>
        <taxon>Eurotiomycetidae</taxon>
        <taxon>Eurotiales</taxon>
        <taxon>Aspergillaceae</taxon>
        <taxon>Aspergillus</taxon>
        <taxon>Aspergillus subgen. Circumdati</taxon>
    </lineage>
</organism>
<comment type="caution">
    <text evidence="2">The sequence shown here is derived from an EMBL/GenBank/DDBJ whole genome shotgun (WGS) entry which is preliminary data.</text>
</comment>